<evidence type="ECO:0000256" key="6">
    <source>
        <dbReference type="ARBA" id="ARBA00023136"/>
    </source>
</evidence>
<comment type="caution">
    <text evidence="8">The sequence shown here is derived from an EMBL/GenBank/DDBJ whole genome shotgun (WGS) entry which is preliminary data.</text>
</comment>
<dbReference type="Pfam" id="PF01891">
    <property type="entry name" value="CbiM"/>
    <property type="match status" value="1"/>
</dbReference>
<organism evidence="8 9">
    <name type="scientific">Parazoarcus communis SWub3 = DSM 12120</name>
    <dbReference type="NCBI Taxonomy" id="1121029"/>
    <lineage>
        <taxon>Bacteria</taxon>
        <taxon>Pseudomonadati</taxon>
        <taxon>Pseudomonadota</taxon>
        <taxon>Betaproteobacteria</taxon>
        <taxon>Rhodocyclales</taxon>
        <taxon>Zoogloeaceae</taxon>
        <taxon>Parazoarcus</taxon>
    </lineage>
</organism>
<proteinExistence type="predicted"/>
<keyword evidence="4 7" id="KW-0812">Transmembrane</keyword>
<dbReference type="OrthoDB" id="4710659at2"/>
<feature type="transmembrane region" description="Helical" evidence="7">
    <location>
        <begin position="150"/>
        <end position="168"/>
    </location>
</feature>
<evidence type="ECO:0000256" key="1">
    <source>
        <dbReference type="ARBA" id="ARBA00004651"/>
    </source>
</evidence>
<dbReference type="EMBL" id="QKOE01000004">
    <property type="protein sequence ID" value="PZA17126.1"/>
    <property type="molecule type" value="Genomic_DNA"/>
</dbReference>
<keyword evidence="9" id="KW-1185">Reference proteome</keyword>
<dbReference type="GO" id="GO:0000041">
    <property type="term" value="P:transition metal ion transport"/>
    <property type="evidence" value="ECO:0007669"/>
    <property type="project" value="InterPro"/>
</dbReference>
<evidence type="ECO:0000313" key="8">
    <source>
        <dbReference type="EMBL" id="PZA17126.1"/>
    </source>
</evidence>
<keyword evidence="2" id="KW-0813">Transport</keyword>
<evidence type="ECO:0000256" key="3">
    <source>
        <dbReference type="ARBA" id="ARBA00022475"/>
    </source>
</evidence>
<comment type="subcellular location">
    <subcellularLocation>
        <location evidence="1">Cell membrane</location>
        <topology evidence="1">Multi-pass membrane protein</topology>
    </subcellularLocation>
</comment>
<dbReference type="RefSeq" id="WP_110523771.1">
    <property type="nucleotide sequence ID" value="NZ_QKOE01000004.1"/>
</dbReference>
<feature type="transmembrane region" description="Helical" evidence="7">
    <location>
        <begin position="43"/>
        <end position="61"/>
    </location>
</feature>
<dbReference type="InterPro" id="IPR002751">
    <property type="entry name" value="CbiM/NikMN"/>
</dbReference>
<dbReference type="Gene3D" id="1.10.1760.20">
    <property type="match status" value="1"/>
</dbReference>
<gene>
    <name evidence="8" type="ORF">DNK49_07770</name>
</gene>
<evidence type="ECO:0000256" key="5">
    <source>
        <dbReference type="ARBA" id="ARBA00022989"/>
    </source>
</evidence>
<reference evidence="8 9" key="1">
    <citation type="submission" date="2018-06" db="EMBL/GenBank/DDBJ databases">
        <title>Azoarcus communis strain SWub3 genome.</title>
        <authorList>
            <person name="Zorraquino Salvo V."/>
            <person name="Toubiana D."/>
            <person name="Blumwald E."/>
        </authorList>
    </citation>
    <scope>NUCLEOTIDE SEQUENCE [LARGE SCALE GENOMIC DNA]</scope>
    <source>
        <strain evidence="8 9">SWub3</strain>
    </source>
</reference>
<evidence type="ECO:0000256" key="7">
    <source>
        <dbReference type="SAM" id="Phobius"/>
    </source>
</evidence>
<dbReference type="GO" id="GO:0005886">
    <property type="term" value="C:plasma membrane"/>
    <property type="evidence" value="ECO:0007669"/>
    <property type="project" value="UniProtKB-SubCell"/>
</dbReference>
<name>A0A323V0Y3_9RHOO</name>
<keyword evidence="5 7" id="KW-1133">Transmembrane helix</keyword>
<feature type="transmembrane region" description="Helical" evidence="7">
    <location>
        <begin position="180"/>
        <end position="205"/>
    </location>
</feature>
<keyword evidence="3" id="KW-1003">Cell membrane</keyword>
<evidence type="ECO:0000313" key="9">
    <source>
        <dbReference type="Proteomes" id="UP000248259"/>
    </source>
</evidence>
<sequence length="226" mass="23866">MHIEPGIVEGGKILLSYGTAAAAIGYGGKLAMETLKRDGGASLVLRALLATMLVFVFFEVFPTQAVGVSEVHLILGSTLLLLFGAGPTAIGLAAGLLVQGVFFAPDDLPQYTMNVTTLLVPLFAIAALARRIVPADSAYVDLRYGQVFKLSLAYQGGIVAWVAFWALYGQGVGADNLNSVMTFGAAYLLVVVLEPLVDLAVLAAARTLRSLKGSMALEKRLYEGMR</sequence>
<accession>A0A323V0Y3</accession>
<feature type="transmembrane region" description="Helical" evidence="7">
    <location>
        <begin position="73"/>
        <end position="99"/>
    </location>
</feature>
<dbReference type="Proteomes" id="UP000248259">
    <property type="component" value="Unassembled WGS sequence"/>
</dbReference>
<dbReference type="AlphaFoldDB" id="A0A323V0Y3"/>
<keyword evidence="6 7" id="KW-0472">Membrane</keyword>
<feature type="transmembrane region" description="Helical" evidence="7">
    <location>
        <begin position="111"/>
        <end position="129"/>
    </location>
</feature>
<evidence type="ECO:0000256" key="4">
    <source>
        <dbReference type="ARBA" id="ARBA00022692"/>
    </source>
</evidence>
<evidence type="ECO:0000256" key="2">
    <source>
        <dbReference type="ARBA" id="ARBA00022448"/>
    </source>
</evidence>
<protein>
    <submittedName>
        <fullName evidence="8">Cobalt transporter</fullName>
    </submittedName>
</protein>